<evidence type="ECO:0000256" key="1">
    <source>
        <dbReference type="SAM" id="MobiDB-lite"/>
    </source>
</evidence>
<dbReference type="PANTHER" id="PTHR33480">
    <property type="entry name" value="SET DOMAIN-CONTAINING PROTEIN-RELATED"/>
    <property type="match status" value="1"/>
</dbReference>
<feature type="compositionally biased region" description="Basic and acidic residues" evidence="1">
    <location>
        <begin position="146"/>
        <end position="169"/>
    </location>
</feature>
<feature type="region of interest" description="Disordered" evidence="1">
    <location>
        <begin position="129"/>
        <end position="169"/>
    </location>
</feature>
<accession>A0A8D9AJR7</accession>
<dbReference type="EMBL" id="HBUF01572818">
    <property type="protein sequence ID" value="CAG6767225.1"/>
    <property type="molecule type" value="Transcribed_RNA"/>
</dbReference>
<proteinExistence type="predicted"/>
<sequence length="199" mass="22612">MSASAALSAFSKNCKAERPDTLRSTLLRKSIATFSSLLNMTESDMQNLATFMGHNFQIHSEFYKLPSEVSQLCHLSKLLTALDENKGDKYIGKSLNEIITSQNDRNIDIESILETVPAVEGEGICDLDEDSGRDTTVEEERDTFEEERNTVEEEKNTVEEERDTVEEKRNTVEGNKTFHSKLLSYYYHEISHIYNPGCV</sequence>
<protein>
    <submittedName>
        <fullName evidence="2">Uncharacterized protein</fullName>
    </submittedName>
</protein>
<evidence type="ECO:0000313" key="2">
    <source>
        <dbReference type="EMBL" id="CAG6767225.1"/>
    </source>
</evidence>
<dbReference type="EMBL" id="HBUF01572819">
    <property type="protein sequence ID" value="CAG6767227.1"/>
    <property type="molecule type" value="Transcribed_RNA"/>
</dbReference>
<name>A0A8D9AJR7_9HEMI</name>
<reference evidence="2" key="1">
    <citation type="submission" date="2021-05" db="EMBL/GenBank/DDBJ databases">
        <authorList>
            <person name="Alioto T."/>
            <person name="Alioto T."/>
            <person name="Gomez Garrido J."/>
        </authorList>
    </citation>
    <scope>NUCLEOTIDE SEQUENCE</scope>
</reference>
<organism evidence="2">
    <name type="scientific">Cacopsylla melanoneura</name>
    <dbReference type="NCBI Taxonomy" id="428564"/>
    <lineage>
        <taxon>Eukaryota</taxon>
        <taxon>Metazoa</taxon>
        <taxon>Ecdysozoa</taxon>
        <taxon>Arthropoda</taxon>
        <taxon>Hexapoda</taxon>
        <taxon>Insecta</taxon>
        <taxon>Pterygota</taxon>
        <taxon>Neoptera</taxon>
        <taxon>Paraneoptera</taxon>
        <taxon>Hemiptera</taxon>
        <taxon>Sternorrhyncha</taxon>
        <taxon>Psylloidea</taxon>
        <taxon>Psyllidae</taxon>
        <taxon>Psyllinae</taxon>
        <taxon>Cacopsylla</taxon>
    </lineage>
</organism>
<dbReference type="AlphaFoldDB" id="A0A8D9AJR7"/>